<dbReference type="VEuPathDB" id="FungiDB:SPPG_02020"/>
<organism evidence="3 4">
    <name type="scientific">Spizellomyces punctatus (strain DAOM BR117)</name>
    <dbReference type="NCBI Taxonomy" id="645134"/>
    <lineage>
        <taxon>Eukaryota</taxon>
        <taxon>Fungi</taxon>
        <taxon>Fungi incertae sedis</taxon>
        <taxon>Chytridiomycota</taxon>
        <taxon>Chytridiomycota incertae sedis</taxon>
        <taxon>Chytridiomycetes</taxon>
        <taxon>Spizellomycetales</taxon>
        <taxon>Spizellomycetaceae</taxon>
        <taxon>Spizellomyces</taxon>
    </lineage>
</organism>
<keyword evidence="4" id="KW-1185">Reference proteome</keyword>
<dbReference type="Pfam" id="PF23305">
    <property type="entry name" value="DUF7082"/>
    <property type="match status" value="1"/>
</dbReference>
<evidence type="ECO:0000313" key="3">
    <source>
        <dbReference type="EMBL" id="KND02941.1"/>
    </source>
</evidence>
<evidence type="ECO:0000313" key="4">
    <source>
        <dbReference type="Proteomes" id="UP000053201"/>
    </source>
</evidence>
<dbReference type="PANTHER" id="PTHR39463:SF1">
    <property type="entry name" value="MEDUSA"/>
    <property type="match status" value="1"/>
</dbReference>
<name>A0A0L0HND6_SPIPD</name>
<proteinExistence type="predicted"/>
<evidence type="ECO:0000256" key="1">
    <source>
        <dbReference type="SAM" id="MobiDB-lite"/>
    </source>
</evidence>
<evidence type="ECO:0000259" key="2">
    <source>
        <dbReference type="Pfam" id="PF23305"/>
    </source>
</evidence>
<dbReference type="InParanoid" id="A0A0L0HND6"/>
<feature type="region of interest" description="Disordered" evidence="1">
    <location>
        <begin position="196"/>
        <end position="215"/>
    </location>
</feature>
<accession>A0A0L0HND6</accession>
<dbReference type="GO" id="GO:0005634">
    <property type="term" value="C:nucleus"/>
    <property type="evidence" value="ECO:0007669"/>
    <property type="project" value="TreeGrafter"/>
</dbReference>
<dbReference type="GeneID" id="27685644"/>
<sequence length="419" mass="46902">MSSQATYLPFQDVTGDLYSLPMTEQPEVQIIDWRPYSGQCGSHFELAIKLESDVAYTIFSVAFGTCVVTNVDHARLGDGYLVLTTNVPAWSDTGWNGGQVPVHLIMQHAGRPETIYSGCLGSFTYNEYLEEPIFTNSRESSLEEPWELEPQPCDFSFASSHPLSQAAQITDLCEVDPSAQAPAGVLWRSLPQLMDSAHQCSSPEEDPTTFPSNKSASDTAMILWTSEPSLTPSNSSSSDSAEVTQLQPLAPLFETGDIKYCIDDSITLMDTLSNWSATERFECRRLVQVRSESTGDTVVCSFGPVREDQIQPTDTIVSCIFWEARRACFITSVDCIYLLESLLEKRFTVEEKNRIRRNLEAFRPSTISKTKPETESFFRLIMSFPKPRPRNIEKDVKVFPWKVLKSALLKVTAKSTLFA</sequence>
<dbReference type="RefSeq" id="XP_016610980.1">
    <property type="nucleotide sequence ID" value="XM_016750326.1"/>
</dbReference>
<dbReference type="PANTHER" id="PTHR39463">
    <property type="entry name" value="MEDUSA"/>
    <property type="match status" value="1"/>
</dbReference>
<reference evidence="3 4" key="1">
    <citation type="submission" date="2009-08" db="EMBL/GenBank/DDBJ databases">
        <title>The Genome Sequence of Spizellomyces punctatus strain DAOM BR117.</title>
        <authorList>
            <consortium name="The Broad Institute Genome Sequencing Platform"/>
            <person name="Russ C."/>
            <person name="Cuomo C."/>
            <person name="Shea T."/>
            <person name="Young S.K."/>
            <person name="Zeng Q."/>
            <person name="Koehrsen M."/>
            <person name="Haas B."/>
            <person name="Borodovsky M."/>
            <person name="Guigo R."/>
            <person name="Alvarado L."/>
            <person name="Berlin A."/>
            <person name="Bochicchio J."/>
            <person name="Borenstein D."/>
            <person name="Chapman S."/>
            <person name="Chen Z."/>
            <person name="Engels R."/>
            <person name="Freedman E."/>
            <person name="Gellesch M."/>
            <person name="Goldberg J."/>
            <person name="Griggs A."/>
            <person name="Gujja S."/>
            <person name="Heiman D."/>
            <person name="Hepburn T."/>
            <person name="Howarth C."/>
            <person name="Jen D."/>
            <person name="Larson L."/>
            <person name="Lewis B."/>
            <person name="Mehta T."/>
            <person name="Park D."/>
            <person name="Pearson M."/>
            <person name="Roberts A."/>
            <person name="Saif S."/>
            <person name="Shenoy N."/>
            <person name="Sisk P."/>
            <person name="Stolte C."/>
            <person name="Sykes S."/>
            <person name="Thomson T."/>
            <person name="Walk T."/>
            <person name="White J."/>
            <person name="Yandava C."/>
            <person name="Burger G."/>
            <person name="Gray M.W."/>
            <person name="Holland P.W.H."/>
            <person name="King N."/>
            <person name="Lang F.B.F."/>
            <person name="Roger A.J."/>
            <person name="Ruiz-Trillo I."/>
            <person name="Lander E."/>
            <person name="Nusbaum C."/>
        </authorList>
    </citation>
    <scope>NUCLEOTIDE SEQUENCE [LARGE SCALE GENOMIC DNA]</scope>
    <source>
        <strain evidence="3 4">DAOM BR117</strain>
    </source>
</reference>
<dbReference type="eggNOG" id="ENOG502QTDM">
    <property type="taxonomic scope" value="Eukaryota"/>
</dbReference>
<dbReference type="STRING" id="645134.A0A0L0HND6"/>
<dbReference type="AlphaFoldDB" id="A0A0L0HND6"/>
<dbReference type="OrthoDB" id="1751210at2759"/>
<gene>
    <name evidence="3" type="ORF">SPPG_02020</name>
</gene>
<feature type="domain" description="DUF7082" evidence="2">
    <location>
        <begin position="268"/>
        <end position="411"/>
    </location>
</feature>
<dbReference type="EMBL" id="KQ257452">
    <property type="protein sequence ID" value="KND02941.1"/>
    <property type="molecule type" value="Genomic_DNA"/>
</dbReference>
<protein>
    <recommendedName>
        <fullName evidence="2">DUF7082 domain-containing protein</fullName>
    </recommendedName>
</protein>
<dbReference type="Proteomes" id="UP000053201">
    <property type="component" value="Unassembled WGS sequence"/>
</dbReference>
<dbReference type="InterPro" id="IPR055509">
    <property type="entry name" value="DUF7082"/>
</dbReference>